<dbReference type="EMBL" id="JABSTQ010009741">
    <property type="protein sequence ID" value="KAG0426245.1"/>
    <property type="molecule type" value="Genomic_DNA"/>
</dbReference>
<comment type="caution">
    <text evidence="1">The sequence shown here is derived from an EMBL/GenBank/DDBJ whole genome shotgun (WGS) entry which is preliminary data.</text>
</comment>
<evidence type="ECO:0000313" key="1">
    <source>
        <dbReference type="EMBL" id="KAG0426245.1"/>
    </source>
</evidence>
<protein>
    <submittedName>
        <fullName evidence="1">Uncharacterized protein</fullName>
    </submittedName>
</protein>
<proteinExistence type="predicted"/>
<accession>A0AC60PYP5</accession>
<keyword evidence="2" id="KW-1185">Reference proteome</keyword>
<sequence length="293" mass="32712">MKTTSKDRQVGPVETLIPSSSTSASLNRPVSEEDKDWIRSRLDALGATVGYTWLLSREPDIPIHVTIEDLIFSDEYTQAADRTAYLVEKAAKSREEIQQLAESTTGQRTNPLWQVERKLRLTASNFGKVLRACENDSFPPSLFHHLLGEYSLEGVKAVQWRIIHEPDAIKAFSEATNLTPTPTGLWLHESGLLGASPDGLVGDEAVLEVKCPWKFREESLLCHLKDAKDYSLHYDGSTDNERLVKGQHAPPAKPGQPGLTVEESCIKVSKLLDVDAGTILEIKKRRKQPRDNF</sequence>
<gene>
    <name evidence="1" type="ORF">HPB47_026632</name>
</gene>
<dbReference type="Proteomes" id="UP000805193">
    <property type="component" value="Unassembled WGS sequence"/>
</dbReference>
<name>A0AC60PYP5_IXOPE</name>
<reference evidence="1 2" key="1">
    <citation type="journal article" date="2020" name="Cell">
        <title>Large-Scale Comparative Analyses of Tick Genomes Elucidate Their Genetic Diversity and Vector Capacities.</title>
        <authorList>
            <consortium name="Tick Genome and Microbiome Consortium (TIGMIC)"/>
            <person name="Jia N."/>
            <person name="Wang J."/>
            <person name="Shi W."/>
            <person name="Du L."/>
            <person name="Sun Y."/>
            <person name="Zhan W."/>
            <person name="Jiang J.F."/>
            <person name="Wang Q."/>
            <person name="Zhang B."/>
            <person name="Ji P."/>
            <person name="Bell-Sakyi L."/>
            <person name="Cui X.M."/>
            <person name="Yuan T.T."/>
            <person name="Jiang B.G."/>
            <person name="Yang W.F."/>
            <person name="Lam T.T."/>
            <person name="Chang Q.C."/>
            <person name="Ding S.J."/>
            <person name="Wang X.J."/>
            <person name="Zhu J.G."/>
            <person name="Ruan X.D."/>
            <person name="Zhao L."/>
            <person name="Wei J.T."/>
            <person name="Ye R.Z."/>
            <person name="Que T.C."/>
            <person name="Du C.H."/>
            <person name="Zhou Y.H."/>
            <person name="Cheng J.X."/>
            <person name="Dai P.F."/>
            <person name="Guo W.B."/>
            <person name="Han X.H."/>
            <person name="Huang E.J."/>
            <person name="Li L.F."/>
            <person name="Wei W."/>
            <person name="Gao Y.C."/>
            <person name="Liu J.Z."/>
            <person name="Shao H.Z."/>
            <person name="Wang X."/>
            <person name="Wang C.C."/>
            <person name="Yang T.C."/>
            <person name="Huo Q.B."/>
            <person name="Li W."/>
            <person name="Chen H.Y."/>
            <person name="Chen S.E."/>
            <person name="Zhou L.G."/>
            <person name="Ni X.B."/>
            <person name="Tian J.H."/>
            <person name="Sheng Y."/>
            <person name="Liu T."/>
            <person name="Pan Y.S."/>
            <person name="Xia L.Y."/>
            <person name="Li J."/>
            <person name="Zhao F."/>
            <person name="Cao W.C."/>
        </authorList>
    </citation>
    <scope>NUCLEOTIDE SEQUENCE [LARGE SCALE GENOMIC DNA]</scope>
    <source>
        <strain evidence="1">Iper-2018</strain>
    </source>
</reference>
<organism evidence="1 2">
    <name type="scientific">Ixodes persulcatus</name>
    <name type="common">Taiga tick</name>
    <dbReference type="NCBI Taxonomy" id="34615"/>
    <lineage>
        <taxon>Eukaryota</taxon>
        <taxon>Metazoa</taxon>
        <taxon>Ecdysozoa</taxon>
        <taxon>Arthropoda</taxon>
        <taxon>Chelicerata</taxon>
        <taxon>Arachnida</taxon>
        <taxon>Acari</taxon>
        <taxon>Parasitiformes</taxon>
        <taxon>Ixodida</taxon>
        <taxon>Ixodoidea</taxon>
        <taxon>Ixodidae</taxon>
        <taxon>Ixodinae</taxon>
        <taxon>Ixodes</taxon>
    </lineage>
</organism>
<evidence type="ECO:0000313" key="2">
    <source>
        <dbReference type="Proteomes" id="UP000805193"/>
    </source>
</evidence>